<feature type="region of interest" description="Disordered" evidence="5">
    <location>
        <begin position="108"/>
        <end position="177"/>
    </location>
</feature>
<dbReference type="PANTHER" id="PTHR43078:SF7">
    <property type="entry name" value="UDP-GLUCURONATE DECARBOXYLASE"/>
    <property type="match status" value="1"/>
</dbReference>
<dbReference type="Proteomes" id="UP000254841">
    <property type="component" value="Unassembled WGS sequence"/>
</dbReference>
<protein>
    <submittedName>
        <fullName evidence="7">Nucleotide sugar dehydratase</fullName>
        <ecNumber evidence="7">4.2.1.-</ecNumber>
        <ecNumber evidence="7">4.2.1.46</ecNumber>
    </submittedName>
</protein>
<evidence type="ECO:0000313" key="8">
    <source>
        <dbReference type="Proteomes" id="UP000254841"/>
    </source>
</evidence>
<dbReference type="AlphaFoldDB" id="A0A377J376"/>
<evidence type="ECO:0000256" key="3">
    <source>
        <dbReference type="ARBA" id="ARBA00023027"/>
    </source>
</evidence>
<feature type="compositionally biased region" description="Basic and acidic residues" evidence="5">
    <location>
        <begin position="131"/>
        <end position="150"/>
    </location>
</feature>
<dbReference type="EMBL" id="UGHV01000001">
    <property type="protein sequence ID" value="STO96789.1"/>
    <property type="molecule type" value="Genomic_DNA"/>
</dbReference>
<dbReference type="PANTHER" id="PTHR43078">
    <property type="entry name" value="UDP-GLUCURONIC ACID DECARBOXYLASE-RELATED"/>
    <property type="match status" value="1"/>
</dbReference>
<dbReference type="OrthoDB" id="9802815at2"/>
<name>A0A377J376_9HELI</name>
<evidence type="ECO:0000259" key="6">
    <source>
        <dbReference type="Pfam" id="PF01370"/>
    </source>
</evidence>
<evidence type="ECO:0000256" key="4">
    <source>
        <dbReference type="ARBA" id="ARBA00023239"/>
    </source>
</evidence>
<accession>A0A377J376</accession>
<dbReference type="EC" id="4.2.1.-" evidence="7"/>
<dbReference type="InterPro" id="IPR036291">
    <property type="entry name" value="NAD(P)-bd_dom_sf"/>
</dbReference>
<dbReference type="RefSeq" id="WP_115011092.1">
    <property type="nucleotide sequence ID" value="NZ_UGHV01000001.1"/>
</dbReference>
<feature type="domain" description="NAD-dependent epimerase/dehydratase" evidence="6">
    <location>
        <begin position="197"/>
        <end position="371"/>
    </location>
</feature>
<dbReference type="Pfam" id="PF01370">
    <property type="entry name" value="Epimerase"/>
    <property type="match status" value="1"/>
</dbReference>
<dbReference type="GO" id="GO:0048040">
    <property type="term" value="F:UDP-glucuronate decarboxylase activity"/>
    <property type="evidence" value="ECO:0007669"/>
    <property type="project" value="TreeGrafter"/>
</dbReference>
<dbReference type="Gene3D" id="3.40.50.720">
    <property type="entry name" value="NAD(P)-binding Rossmann-like Domain"/>
    <property type="match status" value="1"/>
</dbReference>
<dbReference type="GO" id="GO:0008460">
    <property type="term" value="F:dTDP-glucose 4,6-dehydratase activity"/>
    <property type="evidence" value="ECO:0007669"/>
    <property type="project" value="UniProtKB-EC"/>
</dbReference>
<dbReference type="GO" id="GO:0070403">
    <property type="term" value="F:NAD+ binding"/>
    <property type="evidence" value="ECO:0007669"/>
    <property type="project" value="InterPro"/>
</dbReference>
<proteinExistence type="predicted"/>
<gene>
    <name evidence="7" type="primary">rffG</name>
    <name evidence="7" type="ORF">NCTC12410_00606</name>
</gene>
<dbReference type="InterPro" id="IPR044516">
    <property type="entry name" value="UXS-like"/>
</dbReference>
<evidence type="ECO:0000256" key="1">
    <source>
        <dbReference type="ARBA" id="ARBA00001911"/>
    </source>
</evidence>
<dbReference type="SUPFAM" id="SSF51735">
    <property type="entry name" value="NAD(P)-binding Rossmann-fold domains"/>
    <property type="match status" value="1"/>
</dbReference>
<evidence type="ECO:0000256" key="5">
    <source>
        <dbReference type="SAM" id="MobiDB-lite"/>
    </source>
</evidence>
<sequence length="444" mass="49139">MLEEDFTHITSSPLIDWQAFANANVLITGANGFLPAYMAKTLLNLNTTLLKSAPCRVLALVRNYKHAREVFAPYLDPTFTKDSALGNHSGDLANFGVTADLKSSSTPKQAQRSFFRKFAKSPTSTTANPRILKEDKQVERKNQATNEKADSSSTILESQAKNKLTQPLESTQQTTPKNRQDLILITHDVSEPLSLPYPIHYIIHAASPASPRFYKDAPLSVIYPNVLGTINMLDLARINPVRSFLYFSSGEVYGEFAGEIDESAYGYVDPTSLRSCYAESKRMGENLCIAYGSEYGLPVKIARPFHTYGPGMKLDDGRVFADFVRSVVMGEDIVLTSSGEAKRSFLYLADAAIAYFLILTKGVNNEAYNVANEQGIVSIKELAQIIASLFPEKGLKVRFEAPKESYMPSPIMSCAVKTDKLKALGWSPKIAIEQGFYKTIRSYL</sequence>
<feature type="compositionally biased region" description="Polar residues" evidence="5">
    <location>
        <begin position="151"/>
        <end position="177"/>
    </location>
</feature>
<dbReference type="EC" id="4.2.1.46" evidence="7"/>
<dbReference type="GO" id="GO:0042732">
    <property type="term" value="P:D-xylose metabolic process"/>
    <property type="evidence" value="ECO:0007669"/>
    <property type="project" value="InterPro"/>
</dbReference>
<evidence type="ECO:0000313" key="7">
    <source>
        <dbReference type="EMBL" id="STO96789.1"/>
    </source>
</evidence>
<organism evidence="7 8">
    <name type="scientific">Helicobacter canis</name>
    <dbReference type="NCBI Taxonomy" id="29419"/>
    <lineage>
        <taxon>Bacteria</taxon>
        <taxon>Pseudomonadati</taxon>
        <taxon>Campylobacterota</taxon>
        <taxon>Epsilonproteobacteria</taxon>
        <taxon>Campylobacterales</taxon>
        <taxon>Helicobacteraceae</taxon>
        <taxon>Helicobacter</taxon>
    </lineage>
</organism>
<dbReference type="GO" id="GO:0005737">
    <property type="term" value="C:cytoplasm"/>
    <property type="evidence" value="ECO:0007669"/>
    <property type="project" value="TreeGrafter"/>
</dbReference>
<keyword evidence="2" id="KW-0210">Decarboxylase</keyword>
<dbReference type="InterPro" id="IPR001509">
    <property type="entry name" value="Epimerase_deHydtase"/>
</dbReference>
<reference evidence="7 8" key="1">
    <citation type="submission" date="2018-06" db="EMBL/GenBank/DDBJ databases">
        <authorList>
            <consortium name="Pathogen Informatics"/>
            <person name="Doyle S."/>
        </authorList>
    </citation>
    <scope>NUCLEOTIDE SEQUENCE [LARGE SCALE GENOMIC DNA]</scope>
    <source>
        <strain evidence="7 8">NCTC12410</strain>
    </source>
</reference>
<keyword evidence="3" id="KW-0520">NAD</keyword>
<keyword evidence="4 7" id="KW-0456">Lyase</keyword>
<comment type="cofactor">
    <cofactor evidence="1">
        <name>NAD(+)</name>
        <dbReference type="ChEBI" id="CHEBI:57540"/>
    </cofactor>
</comment>
<evidence type="ECO:0000256" key="2">
    <source>
        <dbReference type="ARBA" id="ARBA00022793"/>
    </source>
</evidence>